<dbReference type="Pfam" id="PF24092">
    <property type="entry name" value="DUF7373_C"/>
    <property type="match status" value="1"/>
</dbReference>
<feature type="region of interest" description="Disordered" evidence="1">
    <location>
        <begin position="331"/>
        <end position="351"/>
    </location>
</feature>
<protein>
    <submittedName>
        <fullName evidence="5">Uncharacterized protein</fullName>
    </submittedName>
</protein>
<feature type="signal peptide" evidence="2">
    <location>
        <begin position="1"/>
        <end position="21"/>
    </location>
</feature>
<evidence type="ECO:0000259" key="4">
    <source>
        <dbReference type="Pfam" id="PF24092"/>
    </source>
</evidence>
<dbReference type="EMBL" id="AP022577">
    <property type="protein sequence ID" value="BBX85609.1"/>
    <property type="molecule type" value="Genomic_DNA"/>
</dbReference>
<evidence type="ECO:0000256" key="2">
    <source>
        <dbReference type="SAM" id="SignalP"/>
    </source>
</evidence>
<evidence type="ECO:0000259" key="3">
    <source>
        <dbReference type="Pfam" id="PF24088"/>
    </source>
</evidence>
<gene>
    <name evidence="5" type="ORF">MAUB_34820</name>
</gene>
<dbReference type="PROSITE" id="PS51257">
    <property type="entry name" value="PROKAR_LIPOPROTEIN"/>
    <property type="match status" value="1"/>
</dbReference>
<accession>A0ABN5YXX0</accession>
<name>A0ABN5YXX0_9MYCO</name>
<organism evidence="5 6">
    <name type="scientific">Mycolicibacterium aubagnense</name>
    <dbReference type="NCBI Taxonomy" id="319707"/>
    <lineage>
        <taxon>Bacteria</taxon>
        <taxon>Bacillati</taxon>
        <taxon>Actinomycetota</taxon>
        <taxon>Actinomycetes</taxon>
        <taxon>Mycobacteriales</taxon>
        <taxon>Mycobacteriaceae</taxon>
        <taxon>Mycolicibacterium</taxon>
    </lineage>
</organism>
<evidence type="ECO:0000256" key="1">
    <source>
        <dbReference type="SAM" id="MobiDB-lite"/>
    </source>
</evidence>
<keyword evidence="2" id="KW-0732">Signal</keyword>
<dbReference type="Proteomes" id="UP000465609">
    <property type="component" value="Chromosome"/>
</dbReference>
<feature type="domain" description="DUF7373" evidence="4">
    <location>
        <begin position="263"/>
        <end position="399"/>
    </location>
</feature>
<feature type="domain" description="DUF7373" evidence="3">
    <location>
        <begin position="65"/>
        <end position="256"/>
    </location>
</feature>
<reference evidence="5 6" key="1">
    <citation type="journal article" date="2019" name="Emerg. Microbes Infect.">
        <title>Comprehensive subspecies identification of 175 nontuberculous mycobacteria species based on 7547 genomic profiles.</title>
        <authorList>
            <person name="Matsumoto Y."/>
            <person name="Kinjo T."/>
            <person name="Motooka D."/>
            <person name="Nabeya D."/>
            <person name="Jung N."/>
            <person name="Uechi K."/>
            <person name="Horii T."/>
            <person name="Iida T."/>
            <person name="Fujita J."/>
            <person name="Nakamura S."/>
        </authorList>
    </citation>
    <scope>NUCLEOTIDE SEQUENCE [LARGE SCALE GENOMIC DNA]</scope>
    <source>
        <strain evidence="5 6">JCM 15296</strain>
    </source>
</reference>
<feature type="chain" id="PRO_5045038752" evidence="2">
    <location>
        <begin position="22"/>
        <end position="401"/>
    </location>
</feature>
<dbReference type="Pfam" id="PF24088">
    <property type="entry name" value="DUF7373"/>
    <property type="match status" value="1"/>
</dbReference>
<dbReference type="InterPro" id="IPR056463">
    <property type="entry name" value="DUF7373_C"/>
</dbReference>
<keyword evidence="6" id="KW-1185">Reference proteome</keyword>
<dbReference type="InterPro" id="IPR055797">
    <property type="entry name" value="DUF7373"/>
</dbReference>
<evidence type="ECO:0000313" key="5">
    <source>
        <dbReference type="EMBL" id="BBX85609.1"/>
    </source>
</evidence>
<evidence type="ECO:0000313" key="6">
    <source>
        <dbReference type="Proteomes" id="UP000465609"/>
    </source>
</evidence>
<sequence length="401" mass="42395">MGSVMKMATLAAAIAAVSLLAGCTTVTNGDATKDPSFKPGDAIVSLLNPGNYPTAPKPGPALKPGAESGRLIDAERLGEFVVGPWEVDPTLISIGVNVTGLFLDADRLNSVEPGPMKQIAKDHQLINGFGSGRGTIRGADHDSQLVILVLRFPTADLANDTARQFAAQATPVDRASPNQQISIPGHPEALAHESTTADRRFTVSSYTPHGPYVLYHYASSDVNIDTATQFVAKALDLQSARIDKFQPSDPAQFATMQTDPEGLLPRTVPTKEHKGNQGLWGPRGILHFSDDPLQTGAALTAAGVDVVSVRGTHLYRAKDAAAATQLAKKFAEPDGKNPTEPGPTVPGLPSAHCQATDTAEVKARIYSCAAALDRWVYTAASLQPFDATQRMASQYLLLTAK</sequence>
<proteinExistence type="predicted"/>